<keyword evidence="2" id="KW-1133">Transmembrane helix</keyword>
<evidence type="ECO:0000313" key="4">
    <source>
        <dbReference type="EMBL" id="MFC4709384.1"/>
    </source>
</evidence>
<keyword evidence="5" id="KW-1185">Reference proteome</keyword>
<dbReference type="CDD" id="cd16891">
    <property type="entry name" value="CwlT-like"/>
    <property type="match status" value="1"/>
</dbReference>
<gene>
    <name evidence="4" type="ORF">ACFO3L_01905</name>
</gene>
<comment type="subcellular location">
    <subcellularLocation>
        <location evidence="1">Cell surface</location>
    </subcellularLocation>
</comment>
<organism evidence="4 5">
    <name type="scientific">Enterococcus eurekensis</name>
    <dbReference type="NCBI Taxonomy" id="1159753"/>
    <lineage>
        <taxon>Bacteria</taxon>
        <taxon>Bacillati</taxon>
        <taxon>Bacillota</taxon>
        <taxon>Bacilli</taxon>
        <taxon>Lactobacillales</taxon>
        <taxon>Enterococcaceae</taxon>
        <taxon>Enterococcus</taxon>
    </lineage>
</organism>
<evidence type="ECO:0000313" key="5">
    <source>
        <dbReference type="Proteomes" id="UP001596026"/>
    </source>
</evidence>
<keyword evidence="2" id="KW-0472">Membrane</keyword>
<dbReference type="InterPro" id="IPR023346">
    <property type="entry name" value="Lysozyme-like_dom_sf"/>
</dbReference>
<proteinExistence type="predicted"/>
<protein>
    <submittedName>
        <fullName evidence="4">Lysozyme family protein</fullName>
    </submittedName>
</protein>
<name>A0ABV9M1Z6_9ENTE</name>
<reference evidence="5" key="1">
    <citation type="journal article" date="2019" name="Int. J. Syst. Evol. Microbiol.">
        <title>The Global Catalogue of Microorganisms (GCM) 10K type strain sequencing project: providing services to taxonomists for standard genome sequencing and annotation.</title>
        <authorList>
            <consortium name="The Broad Institute Genomics Platform"/>
            <consortium name="The Broad Institute Genome Sequencing Center for Infectious Disease"/>
            <person name="Wu L."/>
            <person name="Ma J."/>
        </authorList>
    </citation>
    <scope>NUCLEOTIDE SEQUENCE [LARGE SCALE GENOMIC DNA]</scope>
    <source>
        <strain evidence="5">CGMCC 1.19061</strain>
    </source>
</reference>
<dbReference type="Gene3D" id="1.10.530.10">
    <property type="match status" value="1"/>
</dbReference>
<dbReference type="RefSeq" id="WP_379963268.1">
    <property type="nucleotide sequence ID" value="NZ_JBHSGT010000014.1"/>
</dbReference>
<comment type="caution">
    <text evidence="4">The sequence shown here is derived from an EMBL/GenBank/DDBJ whole genome shotgun (WGS) entry which is preliminary data.</text>
</comment>
<dbReference type="SUPFAM" id="SSF53955">
    <property type="entry name" value="Lysozyme-like"/>
    <property type="match status" value="1"/>
</dbReference>
<keyword evidence="2" id="KW-0812">Transmembrane</keyword>
<dbReference type="EMBL" id="JBHSGT010000014">
    <property type="protein sequence ID" value="MFC4709384.1"/>
    <property type="molecule type" value="Genomic_DNA"/>
</dbReference>
<accession>A0ABV9M1Z6</accession>
<feature type="domain" description="CwlT-like lysozyme" evidence="3">
    <location>
        <begin position="37"/>
        <end position="199"/>
    </location>
</feature>
<evidence type="ECO:0000259" key="3">
    <source>
        <dbReference type="Pfam" id="PF13702"/>
    </source>
</evidence>
<dbReference type="Proteomes" id="UP001596026">
    <property type="component" value="Unassembled WGS sequence"/>
</dbReference>
<dbReference type="Pfam" id="PF13702">
    <property type="entry name" value="Lysozyme_like"/>
    <property type="match status" value="1"/>
</dbReference>
<dbReference type="InterPro" id="IPR047194">
    <property type="entry name" value="CwlT-like_lysozyme"/>
</dbReference>
<evidence type="ECO:0000256" key="1">
    <source>
        <dbReference type="ARBA" id="ARBA00004241"/>
    </source>
</evidence>
<evidence type="ECO:0000256" key="2">
    <source>
        <dbReference type="SAM" id="Phobius"/>
    </source>
</evidence>
<feature type="transmembrane region" description="Helical" evidence="2">
    <location>
        <begin position="12"/>
        <end position="30"/>
    </location>
</feature>
<sequence length="214" mass="24832">MRVRKRKKRLFRLFILLFFIFLGGTSYLFIKNYREYQQVMVLEEKVSQKVTEYGLDSYKEIILSMIYTESKGLGDDPMQSSESAYGEAGKMMVAEDSIQQGVEYFAQALILGQENGVDLWTAVQAYNFGLDYIYYIAENGGINTVDLADQYSGDILAPQLGNTTHTRYRYWHTSALLHNGGYLYHNGGNMFYAEKVRWNQQKIMFFQELEKIIS</sequence>